<dbReference type="EMBL" id="VGIY01000097">
    <property type="protein sequence ID" value="MBM3317259.1"/>
    <property type="molecule type" value="Genomic_DNA"/>
</dbReference>
<evidence type="ECO:0000313" key="2">
    <source>
        <dbReference type="Proteomes" id="UP000748308"/>
    </source>
</evidence>
<reference evidence="1" key="1">
    <citation type="submission" date="2019-03" db="EMBL/GenBank/DDBJ databases">
        <title>Lake Tanganyika Metagenome-Assembled Genomes (MAGs).</title>
        <authorList>
            <person name="Tran P."/>
        </authorList>
    </citation>
    <scope>NUCLEOTIDE SEQUENCE</scope>
    <source>
        <strain evidence="1">M_DeepCast_400m_m2_100</strain>
    </source>
</reference>
<feature type="non-terminal residue" evidence="1">
    <location>
        <position position="150"/>
    </location>
</feature>
<dbReference type="Pfam" id="PF08843">
    <property type="entry name" value="AbiEii"/>
    <property type="match status" value="1"/>
</dbReference>
<dbReference type="GO" id="GO:0016740">
    <property type="term" value="F:transferase activity"/>
    <property type="evidence" value="ECO:0007669"/>
    <property type="project" value="UniProtKB-KW"/>
</dbReference>
<accession>A0A937XAY4</accession>
<dbReference type="AlphaFoldDB" id="A0A937XAY4"/>
<dbReference type="InterPro" id="IPR014942">
    <property type="entry name" value="AbiEii"/>
</dbReference>
<evidence type="ECO:0000313" key="1">
    <source>
        <dbReference type="EMBL" id="MBM3317259.1"/>
    </source>
</evidence>
<organism evidence="1 2">
    <name type="scientific">Eiseniibacteriota bacterium</name>
    <dbReference type="NCBI Taxonomy" id="2212470"/>
    <lineage>
        <taxon>Bacteria</taxon>
        <taxon>Candidatus Eiseniibacteriota</taxon>
    </lineage>
</organism>
<protein>
    <submittedName>
        <fullName evidence="1">Nucleotidyl transferase AbiEii/AbiGii toxin family protein</fullName>
    </submittedName>
</protein>
<keyword evidence="1" id="KW-0808">Transferase</keyword>
<sequence length="150" mass="16672">MSPMRTRNLPASVLARLLERARRTGDDYQVLLTAFVCERFLYRLGVSSVRSRFVLKGAMLLRVWSDQPYRATRDLDLLRQGDGSTEAIRADVEAVCATEVEPDGLAFEPASLRLEAIRPEDEYAGTRVTLLARCGSARVTLQIDLGVGTL</sequence>
<dbReference type="Proteomes" id="UP000748308">
    <property type="component" value="Unassembled WGS sequence"/>
</dbReference>
<gene>
    <name evidence="1" type="ORF">FJY75_05355</name>
</gene>
<proteinExistence type="predicted"/>
<name>A0A937XAY4_UNCEI</name>
<comment type="caution">
    <text evidence="1">The sequence shown here is derived from an EMBL/GenBank/DDBJ whole genome shotgun (WGS) entry which is preliminary data.</text>
</comment>